<dbReference type="InterPro" id="IPR054464">
    <property type="entry name" value="ULD_fung"/>
</dbReference>
<reference evidence="3" key="1">
    <citation type="submission" date="2023-06" db="EMBL/GenBank/DDBJ databases">
        <title>Genome-scale phylogeny and comparative genomics of the fungal order Sordariales.</title>
        <authorList>
            <consortium name="Lawrence Berkeley National Laboratory"/>
            <person name="Hensen N."/>
            <person name="Bonometti L."/>
            <person name="Westerberg I."/>
            <person name="Brannstrom I.O."/>
            <person name="Guillou S."/>
            <person name="Cros-Aarteil S."/>
            <person name="Calhoun S."/>
            <person name="Haridas S."/>
            <person name="Kuo A."/>
            <person name="Mondo S."/>
            <person name="Pangilinan J."/>
            <person name="Riley R."/>
            <person name="Labutti K."/>
            <person name="Andreopoulos B."/>
            <person name="Lipzen A."/>
            <person name="Chen C."/>
            <person name="Yanf M."/>
            <person name="Daum C."/>
            <person name="Ng V."/>
            <person name="Clum A."/>
            <person name="Steindorff A."/>
            <person name="Ohm R."/>
            <person name="Martin F."/>
            <person name="Silar P."/>
            <person name="Natvig D."/>
            <person name="Lalanne C."/>
            <person name="Gautier V."/>
            <person name="Ament-Velasquez S.L."/>
            <person name="Kruys A."/>
            <person name="Hutchinson M.I."/>
            <person name="Powell A.J."/>
            <person name="Barry K."/>
            <person name="Miller A.N."/>
            <person name="Grigoriev I.V."/>
            <person name="Debuchy R."/>
            <person name="Gladieux P."/>
            <person name="Thoren M.H."/>
            <person name="Johannesson H."/>
        </authorList>
    </citation>
    <scope>NUCLEOTIDE SEQUENCE</scope>
    <source>
        <strain evidence="3">CBS 606.72</strain>
    </source>
</reference>
<dbReference type="Proteomes" id="UP001175000">
    <property type="component" value="Unassembled WGS sequence"/>
</dbReference>
<dbReference type="GO" id="GO:0030041">
    <property type="term" value="P:actin filament polymerization"/>
    <property type="evidence" value="ECO:0007669"/>
    <property type="project" value="TreeGrafter"/>
</dbReference>
<dbReference type="PANTHER" id="PTHR45691">
    <property type="entry name" value="PROTEIN DIAPHANOUS"/>
    <property type="match status" value="1"/>
</dbReference>
<name>A0AA39X1W9_9PEZI</name>
<dbReference type="Pfam" id="PF22893">
    <property type="entry name" value="ULD_2"/>
    <property type="match status" value="1"/>
</dbReference>
<comment type="caution">
    <text evidence="3">The sequence shown here is derived from an EMBL/GenBank/DDBJ whole genome shotgun (WGS) entry which is preliminary data.</text>
</comment>
<evidence type="ECO:0000313" key="4">
    <source>
        <dbReference type="Proteomes" id="UP001175000"/>
    </source>
</evidence>
<feature type="region of interest" description="Disordered" evidence="1">
    <location>
        <begin position="342"/>
        <end position="376"/>
    </location>
</feature>
<feature type="compositionally biased region" description="Acidic residues" evidence="1">
    <location>
        <begin position="730"/>
        <end position="749"/>
    </location>
</feature>
<dbReference type="AlphaFoldDB" id="A0AA39X1W9"/>
<feature type="compositionally biased region" description="Pro residues" evidence="1">
    <location>
        <begin position="644"/>
        <end position="658"/>
    </location>
</feature>
<dbReference type="EMBL" id="JAULSU010000002">
    <property type="protein sequence ID" value="KAK0625784.1"/>
    <property type="molecule type" value="Genomic_DNA"/>
</dbReference>
<sequence>MAGAAKTEVSLEETIEYGLRLATALDTFAAMAKDVRELLDPLAVEVHATTSALRQLHQTLRDDQAAAEKQGRLHAYKSEGTAEVHLISEQCDRVYRLIIALLHRARESKGKSEDDDKTQPLKPLNTKVEPGSLSLFNVFSNSWDDQSEWLEPRILRCREQLRWLKTGLLMHLQLASLAKLHLDHGPRPSGAFDLELGFRASAEKLRLRQLQMARKVVKRQDDRDKKDDDSSTESDIELDAAKENDFAATEEEPSVSPVPTPDTNTLAEGAPDTVPAPMEETNKPIALKVTSSAENISERTCTFYDEKPVPKTEEPLVQPPPPYREPISKEAEADFVIVEKPQPKDEKDEVTATAAEAGTAKVDKEEKKETNPLTDSPSGGFTLFPKWIKHMFGSSPSADQASNNLEAYIAEPSRATTPTKIPLGHERLKFGLKSFYNSKTSSAWMNYMDMDSEQRSIVDDVVKFARIQSPHVRTCVGVEEFKRHGQPSEYLVILSLVEPPRPLSFKDAVGRKFLFPFEFCKNWEDMQALINNAFLHVDLVGPCVQRGCYDLVVNDQIILPSLWTATVRPGDKVTMHMWPMDGPLAPPRPRPRPQPPSFGFPPPPPPPPPPSFPPPPPSSFPPPPPPPGFPGFLPAPRVGFPGPSTFPRPGMPPGPPGKPPKKVSPTKNVLAWMTGCLSSDDEEDLTKEEEGELAVVEFREFLERKAKVVEMLEKWTNATDTANGISGIYDSDDSESDSDSDSDTDSTVS</sequence>
<dbReference type="PANTHER" id="PTHR45691:SF6">
    <property type="entry name" value="PROTEIN DIAPHANOUS"/>
    <property type="match status" value="1"/>
</dbReference>
<accession>A0AA39X1W9</accession>
<evidence type="ECO:0000256" key="1">
    <source>
        <dbReference type="SAM" id="MobiDB-lite"/>
    </source>
</evidence>
<feature type="compositionally biased region" description="Low complexity" evidence="1">
    <location>
        <begin position="351"/>
        <end position="360"/>
    </location>
</feature>
<proteinExistence type="predicted"/>
<evidence type="ECO:0000313" key="3">
    <source>
        <dbReference type="EMBL" id="KAK0625784.1"/>
    </source>
</evidence>
<protein>
    <recommendedName>
        <fullName evidence="2">Ubiquitin-like domain-containing protein</fullName>
    </recommendedName>
</protein>
<feature type="domain" description="Ubiquitin-like" evidence="2">
    <location>
        <begin position="501"/>
        <end position="580"/>
    </location>
</feature>
<feature type="compositionally biased region" description="Pro residues" evidence="1">
    <location>
        <begin position="584"/>
        <end position="629"/>
    </location>
</feature>
<feature type="compositionally biased region" description="Basic and acidic residues" evidence="1">
    <location>
        <begin position="218"/>
        <end position="229"/>
    </location>
</feature>
<feature type="compositionally biased region" description="Basic and acidic residues" evidence="1">
    <location>
        <begin position="361"/>
        <end position="370"/>
    </location>
</feature>
<dbReference type="GO" id="GO:0005884">
    <property type="term" value="C:actin filament"/>
    <property type="evidence" value="ECO:0007669"/>
    <property type="project" value="TreeGrafter"/>
</dbReference>
<feature type="region of interest" description="Disordered" evidence="1">
    <location>
        <begin position="578"/>
        <end position="666"/>
    </location>
</feature>
<feature type="region of interest" description="Disordered" evidence="1">
    <location>
        <begin position="213"/>
        <end position="278"/>
    </location>
</feature>
<dbReference type="InterPro" id="IPR051412">
    <property type="entry name" value="Formin_Homology_Diaphanous_sf"/>
</dbReference>
<feature type="region of interest" description="Disordered" evidence="1">
    <location>
        <begin position="719"/>
        <end position="749"/>
    </location>
</feature>
<gene>
    <name evidence="3" type="ORF">B0T14DRAFT_508586</name>
</gene>
<organism evidence="3 4">
    <name type="scientific">Immersiella caudata</name>
    <dbReference type="NCBI Taxonomy" id="314043"/>
    <lineage>
        <taxon>Eukaryota</taxon>
        <taxon>Fungi</taxon>
        <taxon>Dikarya</taxon>
        <taxon>Ascomycota</taxon>
        <taxon>Pezizomycotina</taxon>
        <taxon>Sordariomycetes</taxon>
        <taxon>Sordariomycetidae</taxon>
        <taxon>Sordariales</taxon>
        <taxon>Lasiosphaeriaceae</taxon>
        <taxon>Immersiella</taxon>
    </lineage>
</organism>
<feature type="compositionally biased region" description="Low complexity" evidence="1">
    <location>
        <begin position="630"/>
        <end position="643"/>
    </location>
</feature>
<evidence type="ECO:0000259" key="2">
    <source>
        <dbReference type="Pfam" id="PF22893"/>
    </source>
</evidence>
<keyword evidence="4" id="KW-1185">Reference proteome</keyword>